<sequence>MYLQRESKAQRTVFPHMVSVILWVLTASRQLSFAATSGRSYRTLCCTLVSNVRNSQVRAYLQPVVQSQLIKLHLVTPVARHSICNNTHDGQEVYVQVSCSFSDPLLHLRCCLRSKVLHLRS</sequence>
<organism evidence="1">
    <name type="scientific">Ixodes ricinus</name>
    <name type="common">Common tick</name>
    <name type="synonym">Acarus ricinus</name>
    <dbReference type="NCBI Taxonomy" id="34613"/>
    <lineage>
        <taxon>Eukaryota</taxon>
        <taxon>Metazoa</taxon>
        <taxon>Ecdysozoa</taxon>
        <taxon>Arthropoda</taxon>
        <taxon>Chelicerata</taxon>
        <taxon>Arachnida</taxon>
        <taxon>Acari</taxon>
        <taxon>Parasitiformes</taxon>
        <taxon>Ixodida</taxon>
        <taxon>Ixodoidea</taxon>
        <taxon>Ixodidae</taxon>
        <taxon>Ixodinae</taxon>
        <taxon>Ixodes</taxon>
    </lineage>
</organism>
<dbReference type="AlphaFoldDB" id="A0A0K8RJ15"/>
<evidence type="ECO:0000313" key="1">
    <source>
        <dbReference type="EMBL" id="JAA70868.1"/>
    </source>
</evidence>
<dbReference type="EMBL" id="GADI01002940">
    <property type="protein sequence ID" value="JAA70868.1"/>
    <property type="molecule type" value="mRNA"/>
</dbReference>
<accession>A0A0K8RJ15</accession>
<protein>
    <submittedName>
        <fullName evidence="1">Uncharacterized protein</fullName>
    </submittedName>
</protein>
<name>A0A0K8RJ15_IXORI</name>
<proteinExistence type="evidence at transcript level"/>
<reference evidence="1" key="1">
    <citation type="submission" date="2012-12" db="EMBL/GenBank/DDBJ databases">
        <title>Identification and characterization of a phenylalanine ammonia-lyase gene family in Isatis indigotica Fort.</title>
        <authorList>
            <person name="Liu Q."/>
            <person name="Chen J."/>
            <person name="Zhou X."/>
            <person name="Di P."/>
            <person name="Xiao Y."/>
            <person name="Xuan H."/>
            <person name="Zhang L."/>
            <person name="Chen W."/>
        </authorList>
    </citation>
    <scope>NUCLEOTIDE SEQUENCE</scope>
    <source>
        <tissue evidence="1">Salivary gland</tissue>
    </source>
</reference>